<evidence type="ECO:0000313" key="9">
    <source>
        <dbReference type="EMBL" id="TFK42345.1"/>
    </source>
</evidence>
<evidence type="ECO:0000256" key="7">
    <source>
        <dbReference type="SAM" id="Phobius"/>
    </source>
</evidence>
<protein>
    <submittedName>
        <fullName evidence="9">TLC domain-containing protein</fullName>
    </submittedName>
</protein>
<dbReference type="InterPro" id="IPR050846">
    <property type="entry name" value="TLCD"/>
</dbReference>
<dbReference type="EMBL" id="ML213592">
    <property type="protein sequence ID" value="TFK42345.1"/>
    <property type="molecule type" value="Genomic_DNA"/>
</dbReference>
<dbReference type="PANTHER" id="PTHR13439:SF0">
    <property type="entry name" value="TOPOISOMERASE I DAMAGE AFFECTED PROTEIN 4"/>
    <property type="match status" value="1"/>
</dbReference>
<keyword evidence="10" id="KW-1185">Reference proteome</keyword>
<feature type="transmembrane region" description="Helical" evidence="7">
    <location>
        <begin position="184"/>
        <end position="201"/>
    </location>
</feature>
<dbReference type="STRING" id="68775.A0A5C3MCF9"/>
<comment type="subcellular location">
    <subcellularLocation>
        <location evidence="1">Membrane</location>
        <topology evidence="1">Multi-pass membrane protein</topology>
    </subcellularLocation>
</comment>
<sequence>MLDRIDDFISRTLGLTKLPPHLPTLLWSFLGFLIVHQFIAPALSARYFPTAYGSKGRTSRNNWSIHVVSQVHTLIIVPLALWCILSESPDRAKDPAFGWDERAGFVHAIAAGYFLWDTLDAIVNFTDLGFVIHGLACFAIYTMSYKPFVTYYATRCLLWEASTFFLNIHWFLDKTNRTGTNFQLINGILLLCTFFGVRLVYGGTISIKFFLTLLDVRHDIPLTYTLVYGLGNAVLQGLNWMWFTKMIAALKKRFQGTSAERAKLVRVEEEESGYSSSSDSVGVGREGNVAGNGNTEGR</sequence>
<feature type="domain" description="TLC" evidence="8">
    <location>
        <begin position="58"/>
        <end position="255"/>
    </location>
</feature>
<feature type="transmembrane region" description="Helical" evidence="7">
    <location>
        <begin position="221"/>
        <end position="243"/>
    </location>
</feature>
<evidence type="ECO:0000313" key="10">
    <source>
        <dbReference type="Proteomes" id="UP000308652"/>
    </source>
</evidence>
<keyword evidence="4 5" id="KW-0472">Membrane</keyword>
<feature type="transmembrane region" description="Helical" evidence="7">
    <location>
        <begin position="21"/>
        <end position="43"/>
    </location>
</feature>
<dbReference type="AlphaFoldDB" id="A0A5C3MCF9"/>
<evidence type="ECO:0000259" key="8">
    <source>
        <dbReference type="PROSITE" id="PS50922"/>
    </source>
</evidence>
<feature type="transmembrane region" description="Helical" evidence="7">
    <location>
        <begin position="63"/>
        <end position="85"/>
    </location>
</feature>
<dbReference type="PROSITE" id="PS50922">
    <property type="entry name" value="TLC"/>
    <property type="match status" value="1"/>
</dbReference>
<dbReference type="OrthoDB" id="10266980at2759"/>
<accession>A0A5C3MCF9</accession>
<dbReference type="PANTHER" id="PTHR13439">
    <property type="entry name" value="CT120 PROTEIN"/>
    <property type="match status" value="1"/>
</dbReference>
<proteinExistence type="predicted"/>
<keyword evidence="2 5" id="KW-0812">Transmembrane</keyword>
<evidence type="ECO:0000256" key="6">
    <source>
        <dbReference type="SAM" id="MobiDB-lite"/>
    </source>
</evidence>
<dbReference type="Pfam" id="PF03798">
    <property type="entry name" value="TRAM_LAG1_CLN8"/>
    <property type="match status" value="1"/>
</dbReference>
<name>A0A5C3MCF9_9AGAR</name>
<evidence type="ECO:0000256" key="3">
    <source>
        <dbReference type="ARBA" id="ARBA00022989"/>
    </source>
</evidence>
<evidence type="ECO:0000256" key="2">
    <source>
        <dbReference type="ARBA" id="ARBA00022692"/>
    </source>
</evidence>
<dbReference type="GO" id="GO:0016020">
    <property type="term" value="C:membrane"/>
    <property type="evidence" value="ECO:0007669"/>
    <property type="project" value="UniProtKB-SubCell"/>
</dbReference>
<dbReference type="InterPro" id="IPR006634">
    <property type="entry name" value="TLC-dom"/>
</dbReference>
<dbReference type="GO" id="GO:0055088">
    <property type="term" value="P:lipid homeostasis"/>
    <property type="evidence" value="ECO:0007669"/>
    <property type="project" value="TreeGrafter"/>
</dbReference>
<keyword evidence="3 7" id="KW-1133">Transmembrane helix</keyword>
<dbReference type="SMART" id="SM00724">
    <property type="entry name" value="TLC"/>
    <property type="match status" value="1"/>
</dbReference>
<gene>
    <name evidence="9" type="ORF">BDQ12DRAFT_676044</name>
</gene>
<organism evidence="9 10">
    <name type="scientific">Crucibulum laeve</name>
    <dbReference type="NCBI Taxonomy" id="68775"/>
    <lineage>
        <taxon>Eukaryota</taxon>
        <taxon>Fungi</taxon>
        <taxon>Dikarya</taxon>
        <taxon>Basidiomycota</taxon>
        <taxon>Agaricomycotina</taxon>
        <taxon>Agaricomycetes</taxon>
        <taxon>Agaricomycetidae</taxon>
        <taxon>Agaricales</taxon>
        <taxon>Agaricineae</taxon>
        <taxon>Nidulariaceae</taxon>
        <taxon>Crucibulum</taxon>
    </lineage>
</organism>
<evidence type="ECO:0000256" key="4">
    <source>
        <dbReference type="ARBA" id="ARBA00023136"/>
    </source>
</evidence>
<feature type="transmembrane region" description="Helical" evidence="7">
    <location>
        <begin position="122"/>
        <end position="143"/>
    </location>
</feature>
<dbReference type="GO" id="GO:0005783">
    <property type="term" value="C:endoplasmic reticulum"/>
    <property type="evidence" value="ECO:0007669"/>
    <property type="project" value="TreeGrafter"/>
</dbReference>
<reference evidence="9 10" key="1">
    <citation type="journal article" date="2019" name="Nat. Ecol. Evol.">
        <title>Megaphylogeny resolves global patterns of mushroom evolution.</title>
        <authorList>
            <person name="Varga T."/>
            <person name="Krizsan K."/>
            <person name="Foldi C."/>
            <person name="Dima B."/>
            <person name="Sanchez-Garcia M."/>
            <person name="Sanchez-Ramirez S."/>
            <person name="Szollosi G.J."/>
            <person name="Szarkandi J.G."/>
            <person name="Papp V."/>
            <person name="Albert L."/>
            <person name="Andreopoulos W."/>
            <person name="Angelini C."/>
            <person name="Antonin V."/>
            <person name="Barry K.W."/>
            <person name="Bougher N.L."/>
            <person name="Buchanan P."/>
            <person name="Buyck B."/>
            <person name="Bense V."/>
            <person name="Catcheside P."/>
            <person name="Chovatia M."/>
            <person name="Cooper J."/>
            <person name="Damon W."/>
            <person name="Desjardin D."/>
            <person name="Finy P."/>
            <person name="Geml J."/>
            <person name="Haridas S."/>
            <person name="Hughes K."/>
            <person name="Justo A."/>
            <person name="Karasinski D."/>
            <person name="Kautmanova I."/>
            <person name="Kiss B."/>
            <person name="Kocsube S."/>
            <person name="Kotiranta H."/>
            <person name="LaButti K.M."/>
            <person name="Lechner B.E."/>
            <person name="Liimatainen K."/>
            <person name="Lipzen A."/>
            <person name="Lukacs Z."/>
            <person name="Mihaltcheva S."/>
            <person name="Morgado L.N."/>
            <person name="Niskanen T."/>
            <person name="Noordeloos M.E."/>
            <person name="Ohm R.A."/>
            <person name="Ortiz-Santana B."/>
            <person name="Ovrebo C."/>
            <person name="Racz N."/>
            <person name="Riley R."/>
            <person name="Savchenko A."/>
            <person name="Shiryaev A."/>
            <person name="Soop K."/>
            <person name="Spirin V."/>
            <person name="Szebenyi C."/>
            <person name="Tomsovsky M."/>
            <person name="Tulloss R.E."/>
            <person name="Uehling J."/>
            <person name="Grigoriev I.V."/>
            <person name="Vagvolgyi C."/>
            <person name="Papp T."/>
            <person name="Martin F.M."/>
            <person name="Miettinen O."/>
            <person name="Hibbett D.S."/>
            <person name="Nagy L.G."/>
        </authorList>
    </citation>
    <scope>NUCLEOTIDE SEQUENCE [LARGE SCALE GENOMIC DNA]</scope>
    <source>
        <strain evidence="9 10">CBS 166.37</strain>
    </source>
</reference>
<dbReference type="Proteomes" id="UP000308652">
    <property type="component" value="Unassembled WGS sequence"/>
</dbReference>
<evidence type="ECO:0000256" key="1">
    <source>
        <dbReference type="ARBA" id="ARBA00004141"/>
    </source>
</evidence>
<feature type="compositionally biased region" description="Low complexity" evidence="6">
    <location>
        <begin position="273"/>
        <end position="287"/>
    </location>
</feature>
<evidence type="ECO:0000256" key="5">
    <source>
        <dbReference type="PROSITE-ProRule" id="PRU00205"/>
    </source>
</evidence>
<feature type="region of interest" description="Disordered" evidence="6">
    <location>
        <begin position="267"/>
        <end position="298"/>
    </location>
</feature>